<proteinExistence type="predicted"/>
<evidence type="ECO:0000313" key="2">
    <source>
        <dbReference type="Proteomes" id="UP000314983"/>
    </source>
</evidence>
<dbReference type="Proteomes" id="UP000314983">
    <property type="component" value="Chromosome 11"/>
</dbReference>
<dbReference type="Ensembl" id="ENSEEET00000054416.1">
    <property type="protein sequence ID" value="ENSEEEP00000054725.1"/>
    <property type="gene ID" value="ENSEEEG00000029038.1"/>
</dbReference>
<evidence type="ECO:0000313" key="1">
    <source>
        <dbReference type="Ensembl" id="ENSEEEP00000054725.1"/>
    </source>
</evidence>
<name>A0AAY5ECR8_ELEEL</name>
<sequence>MGHGLTLFCVCQKASLITHGSWPNTVQPALYSSSVMRSSACTGSKFPPLFSCIGLEASVVTSSHELTIPNDVSLQTHIR</sequence>
<dbReference type="AlphaFoldDB" id="A0AAY5ECR8"/>
<reference evidence="1 2" key="1">
    <citation type="submission" date="2020-05" db="EMBL/GenBank/DDBJ databases">
        <title>Electrophorus electricus (electric eel) genome, fEleEle1, primary haplotype.</title>
        <authorList>
            <person name="Myers G."/>
            <person name="Meyer A."/>
            <person name="Fedrigo O."/>
            <person name="Formenti G."/>
            <person name="Rhie A."/>
            <person name="Tracey A."/>
            <person name="Sims Y."/>
            <person name="Jarvis E.D."/>
        </authorList>
    </citation>
    <scope>NUCLEOTIDE SEQUENCE [LARGE SCALE GENOMIC DNA]</scope>
</reference>
<keyword evidence="2" id="KW-1185">Reference proteome</keyword>
<protein>
    <submittedName>
        <fullName evidence="1">Uncharacterized protein</fullName>
    </submittedName>
</protein>
<accession>A0AAY5ECR8</accession>
<reference evidence="1" key="2">
    <citation type="submission" date="2025-08" db="UniProtKB">
        <authorList>
            <consortium name="Ensembl"/>
        </authorList>
    </citation>
    <scope>IDENTIFICATION</scope>
</reference>
<reference evidence="1" key="3">
    <citation type="submission" date="2025-09" db="UniProtKB">
        <authorList>
            <consortium name="Ensembl"/>
        </authorList>
    </citation>
    <scope>IDENTIFICATION</scope>
</reference>
<organism evidence="1 2">
    <name type="scientific">Electrophorus electricus</name>
    <name type="common">Electric eel</name>
    <name type="synonym">Gymnotus electricus</name>
    <dbReference type="NCBI Taxonomy" id="8005"/>
    <lineage>
        <taxon>Eukaryota</taxon>
        <taxon>Metazoa</taxon>
        <taxon>Chordata</taxon>
        <taxon>Craniata</taxon>
        <taxon>Vertebrata</taxon>
        <taxon>Euteleostomi</taxon>
        <taxon>Actinopterygii</taxon>
        <taxon>Neopterygii</taxon>
        <taxon>Teleostei</taxon>
        <taxon>Ostariophysi</taxon>
        <taxon>Gymnotiformes</taxon>
        <taxon>Gymnotoidei</taxon>
        <taxon>Gymnotidae</taxon>
        <taxon>Electrophorus</taxon>
    </lineage>
</organism>